<proteinExistence type="inferred from homology"/>
<dbReference type="Proteomes" id="UP000594903">
    <property type="component" value="Chromosome"/>
</dbReference>
<dbReference type="EMBL" id="UGSB01000001">
    <property type="protein sequence ID" value="SUA53700.1"/>
    <property type="molecule type" value="Genomic_DNA"/>
</dbReference>
<evidence type="ECO:0000313" key="11">
    <source>
        <dbReference type="EMBL" id="SUA53700.1"/>
    </source>
</evidence>
<keyword evidence="4 10" id="KW-0489">Methyltransferase</keyword>
<evidence type="ECO:0000256" key="3">
    <source>
        <dbReference type="ARBA" id="ARBA00011918"/>
    </source>
</evidence>
<dbReference type="FunFam" id="1.10.10.10:FF:000214">
    <property type="entry name" value="Methylated-DNA--protein-cysteine methyltransferase"/>
    <property type="match status" value="1"/>
</dbReference>
<dbReference type="GO" id="GO:0006281">
    <property type="term" value="P:DNA repair"/>
    <property type="evidence" value="ECO:0007669"/>
    <property type="project" value="UniProtKB-KW"/>
</dbReference>
<evidence type="ECO:0000256" key="4">
    <source>
        <dbReference type="ARBA" id="ARBA00022603"/>
    </source>
</evidence>
<dbReference type="Proteomes" id="UP000254603">
    <property type="component" value="Unassembled WGS sequence"/>
</dbReference>
<dbReference type="Gene3D" id="1.10.10.10">
    <property type="entry name" value="Winged helix-like DNA-binding domain superfamily/Winged helix DNA-binding domain"/>
    <property type="match status" value="1"/>
</dbReference>
<dbReference type="Pfam" id="PF01035">
    <property type="entry name" value="DNA_binding_1"/>
    <property type="match status" value="1"/>
</dbReference>
<dbReference type="EC" id="2.1.1.63" evidence="3"/>
<dbReference type="InterPro" id="IPR036388">
    <property type="entry name" value="WH-like_DNA-bd_sf"/>
</dbReference>
<feature type="domain" description="Methylated-DNA-[protein]-cysteine S-methyltransferase DNA binding" evidence="9">
    <location>
        <begin position="101"/>
        <end position="180"/>
    </location>
</feature>
<evidence type="ECO:0000313" key="10">
    <source>
        <dbReference type="EMBL" id="QPT41101.1"/>
    </source>
</evidence>
<dbReference type="PANTHER" id="PTHR10815">
    <property type="entry name" value="METHYLATED-DNA--PROTEIN-CYSTEINE METHYLTRANSFERASE"/>
    <property type="match status" value="1"/>
</dbReference>
<sequence>MSSTTPIIYYASAKTDIATVLVATLNEEIYSISLGDSEKEPLQDLRDYVAEHLSDADIHKADKNNQLLNQSLKLLTDYLSSPSVATYKKMQKLPLYIEGTEFQKKVWHVLKDIPVGKTASYSEIAHHIGSPKAVRAVANACAHNRHGIVVPCHRVLRSDGGISGYRWGVERKKQIIALEAKAV</sequence>
<dbReference type="GO" id="GO:0032259">
    <property type="term" value="P:methylation"/>
    <property type="evidence" value="ECO:0007669"/>
    <property type="project" value="UniProtKB-KW"/>
</dbReference>
<dbReference type="PANTHER" id="PTHR10815:SF14">
    <property type="entry name" value="BIFUNCTIONAL TRANSCRIPTIONAL ACTIVATOR_DNA REPAIR ENZYME ADA"/>
    <property type="match status" value="1"/>
</dbReference>
<comment type="similarity">
    <text evidence="2">Belongs to the MGMT family.</text>
</comment>
<evidence type="ECO:0000259" key="9">
    <source>
        <dbReference type="Pfam" id="PF01035"/>
    </source>
</evidence>
<keyword evidence="7" id="KW-0234">DNA repair</keyword>
<accession>A0A378XDZ0</accession>
<comment type="catalytic activity">
    <reaction evidence="8">
        <text>a 6-O-methyl-2'-deoxyguanosine in DNA + L-cysteinyl-[protein] = S-methyl-L-cysteinyl-[protein] + a 2'-deoxyguanosine in DNA</text>
        <dbReference type="Rhea" id="RHEA:24000"/>
        <dbReference type="Rhea" id="RHEA-COMP:10131"/>
        <dbReference type="Rhea" id="RHEA-COMP:10132"/>
        <dbReference type="Rhea" id="RHEA-COMP:11367"/>
        <dbReference type="Rhea" id="RHEA-COMP:11368"/>
        <dbReference type="ChEBI" id="CHEBI:29950"/>
        <dbReference type="ChEBI" id="CHEBI:82612"/>
        <dbReference type="ChEBI" id="CHEBI:85445"/>
        <dbReference type="ChEBI" id="CHEBI:85448"/>
        <dbReference type="EC" id="2.1.1.63"/>
    </reaction>
</comment>
<dbReference type="PROSITE" id="PS00374">
    <property type="entry name" value="MGMT"/>
    <property type="match status" value="1"/>
</dbReference>
<name>A0A378XDZ0_9BURK</name>
<gene>
    <name evidence="11" type="primary">ada</name>
    <name evidence="10" type="ORF">I6G29_06100</name>
    <name evidence="11" type="ORF">NCTC11997_01276</name>
</gene>
<dbReference type="InterPro" id="IPR036217">
    <property type="entry name" value="MethylDNA_cys_MeTrfase_DNAb"/>
</dbReference>
<dbReference type="NCBIfam" id="TIGR00589">
    <property type="entry name" value="ogt"/>
    <property type="match status" value="1"/>
</dbReference>
<keyword evidence="13" id="KW-1185">Reference proteome</keyword>
<dbReference type="SUPFAM" id="SSF46767">
    <property type="entry name" value="Methylated DNA-protein cysteine methyltransferase, C-terminal domain"/>
    <property type="match status" value="1"/>
</dbReference>
<comment type="catalytic activity">
    <reaction evidence="1">
        <text>a 4-O-methyl-thymidine in DNA + L-cysteinyl-[protein] = a thymidine in DNA + S-methyl-L-cysteinyl-[protein]</text>
        <dbReference type="Rhea" id="RHEA:53428"/>
        <dbReference type="Rhea" id="RHEA-COMP:10131"/>
        <dbReference type="Rhea" id="RHEA-COMP:10132"/>
        <dbReference type="Rhea" id="RHEA-COMP:13555"/>
        <dbReference type="Rhea" id="RHEA-COMP:13556"/>
        <dbReference type="ChEBI" id="CHEBI:29950"/>
        <dbReference type="ChEBI" id="CHEBI:82612"/>
        <dbReference type="ChEBI" id="CHEBI:137386"/>
        <dbReference type="ChEBI" id="CHEBI:137387"/>
        <dbReference type="EC" id="2.1.1.63"/>
    </reaction>
</comment>
<organism evidence="11 12">
    <name type="scientific">Oligella ureolytica</name>
    <dbReference type="NCBI Taxonomy" id="90244"/>
    <lineage>
        <taxon>Bacteria</taxon>
        <taxon>Pseudomonadati</taxon>
        <taxon>Pseudomonadota</taxon>
        <taxon>Betaproteobacteria</taxon>
        <taxon>Burkholderiales</taxon>
        <taxon>Alcaligenaceae</taxon>
        <taxon>Oligella</taxon>
    </lineage>
</organism>
<dbReference type="InterPro" id="IPR001497">
    <property type="entry name" value="MethylDNA_cys_MeTrfase_AS"/>
</dbReference>
<dbReference type="CDD" id="cd06445">
    <property type="entry name" value="ATase"/>
    <property type="match status" value="1"/>
</dbReference>
<reference evidence="11 12" key="1">
    <citation type="submission" date="2018-06" db="EMBL/GenBank/DDBJ databases">
        <authorList>
            <consortium name="Pathogen Informatics"/>
            <person name="Doyle S."/>
        </authorList>
    </citation>
    <scope>NUCLEOTIDE SEQUENCE [LARGE SCALE GENOMIC DNA]</scope>
    <source>
        <strain evidence="11 12">NCTC11997</strain>
    </source>
</reference>
<evidence type="ECO:0000256" key="5">
    <source>
        <dbReference type="ARBA" id="ARBA00022679"/>
    </source>
</evidence>
<evidence type="ECO:0000256" key="2">
    <source>
        <dbReference type="ARBA" id="ARBA00008711"/>
    </source>
</evidence>
<evidence type="ECO:0000313" key="12">
    <source>
        <dbReference type="Proteomes" id="UP000254603"/>
    </source>
</evidence>
<keyword evidence="5 10" id="KW-0808">Transferase</keyword>
<keyword evidence="6" id="KW-0227">DNA damage</keyword>
<dbReference type="AlphaFoldDB" id="A0A378XDZ0"/>
<evidence type="ECO:0000256" key="8">
    <source>
        <dbReference type="ARBA" id="ARBA00049348"/>
    </source>
</evidence>
<protein>
    <recommendedName>
        <fullName evidence="3">methylated-DNA--[protein]-cysteine S-methyltransferase</fullName>
        <ecNumber evidence="3">2.1.1.63</ecNumber>
    </recommendedName>
</protein>
<dbReference type="OrthoDB" id="9802228at2"/>
<dbReference type="STRING" id="1122619.GCA_000373745_02499"/>
<dbReference type="InterPro" id="IPR014048">
    <property type="entry name" value="MethylDNA_cys_MeTrfase_DNA-bd"/>
</dbReference>
<evidence type="ECO:0000256" key="7">
    <source>
        <dbReference type="ARBA" id="ARBA00023204"/>
    </source>
</evidence>
<evidence type="ECO:0000313" key="13">
    <source>
        <dbReference type="Proteomes" id="UP000594903"/>
    </source>
</evidence>
<dbReference type="GO" id="GO:0003908">
    <property type="term" value="F:methylated-DNA-[protein]-cysteine S-methyltransferase activity"/>
    <property type="evidence" value="ECO:0007669"/>
    <property type="project" value="UniProtKB-EC"/>
</dbReference>
<dbReference type="RefSeq" id="WP_018575680.1">
    <property type="nucleotide sequence ID" value="NZ_CP065725.1"/>
</dbReference>
<evidence type="ECO:0000256" key="1">
    <source>
        <dbReference type="ARBA" id="ARBA00001286"/>
    </source>
</evidence>
<evidence type="ECO:0000256" key="6">
    <source>
        <dbReference type="ARBA" id="ARBA00022763"/>
    </source>
</evidence>
<dbReference type="EMBL" id="CP065725">
    <property type="protein sequence ID" value="QPT41101.1"/>
    <property type="molecule type" value="Genomic_DNA"/>
</dbReference>
<reference evidence="10 13" key="2">
    <citation type="submission" date="2020-12" db="EMBL/GenBank/DDBJ databases">
        <title>FDA dAtabase for Regulatory Grade micrObial Sequences (FDA-ARGOS): Supporting development and validation of Infectious Disease Dx tests.</title>
        <authorList>
            <person name="Sproer C."/>
            <person name="Gronow S."/>
            <person name="Severitt S."/>
            <person name="Schroder I."/>
            <person name="Tallon L."/>
            <person name="Sadzewicz L."/>
            <person name="Zhao X."/>
            <person name="Boylan J."/>
            <person name="Ott S."/>
            <person name="Bowen H."/>
            <person name="Vavikolanu K."/>
            <person name="Mehta A."/>
            <person name="Aluvathingal J."/>
            <person name="Nadendla S."/>
            <person name="Lowell S."/>
            <person name="Myers T."/>
            <person name="Yan Y."/>
            <person name="Sichtig H."/>
        </authorList>
    </citation>
    <scope>NUCLEOTIDE SEQUENCE [LARGE SCALE GENOMIC DNA]</scope>
    <source>
        <strain evidence="10 13">FDAARGOS_872</strain>
    </source>
</reference>